<name>A0A401UBL3_9BACT</name>
<protein>
    <recommendedName>
        <fullName evidence="4">CHRD domain-containing protein</fullName>
    </recommendedName>
</protein>
<accession>A0A401UBL3</accession>
<dbReference type="GO" id="GO:0006801">
    <property type="term" value="P:superoxide metabolic process"/>
    <property type="evidence" value="ECO:0007669"/>
    <property type="project" value="InterPro"/>
</dbReference>
<comment type="similarity">
    <text evidence="1">Belongs to the Cu-Zn superoxide dismutase family.</text>
</comment>
<dbReference type="InterPro" id="IPR036423">
    <property type="entry name" value="SOD-like_Cu/Zn_dom_sf"/>
</dbReference>
<keyword evidence="3" id="KW-1185">Reference proteome</keyword>
<dbReference type="Proteomes" id="UP000288227">
    <property type="component" value="Unassembled WGS sequence"/>
</dbReference>
<proteinExistence type="inferred from homology"/>
<gene>
    <name evidence="2" type="ORF">SanaruYs_25060</name>
</gene>
<organism evidence="2 3">
    <name type="scientific">Chryseotalea sanaruensis</name>
    <dbReference type="NCBI Taxonomy" id="2482724"/>
    <lineage>
        <taxon>Bacteria</taxon>
        <taxon>Pseudomonadati</taxon>
        <taxon>Bacteroidota</taxon>
        <taxon>Cytophagia</taxon>
        <taxon>Cytophagales</taxon>
        <taxon>Chryseotaleaceae</taxon>
        <taxon>Chryseotalea</taxon>
    </lineage>
</organism>
<comment type="caution">
    <text evidence="2">The sequence shown here is derived from an EMBL/GenBank/DDBJ whole genome shotgun (WGS) entry which is preliminary data.</text>
</comment>
<evidence type="ECO:0000313" key="2">
    <source>
        <dbReference type="EMBL" id="GCC52270.1"/>
    </source>
</evidence>
<dbReference type="RefSeq" id="WP_127122910.1">
    <property type="nucleotide sequence ID" value="NZ_BHXQ01000004.1"/>
</dbReference>
<evidence type="ECO:0000256" key="1">
    <source>
        <dbReference type="ARBA" id="ARBA00010457"/>
    </source>
</evidence>
<dbReference type="AlphaFoldDB" id="A0A401UBL3"/>
<dbReference type="GO" id="GO:0046872">
    <property type="term" value="F:metal ion binding"/>
    <property type="evidence" value="ECO:0007669"/>
    <property type="project" value="InterPro"/>
</dbReference>
<dbReference type="SUPFAM" id="SSF49329">
    <property type="entry name" value="Cu,Zn superoxide dismutase-like"/>
    <property type="match status" value="1"/>
</dbReference>
<dbReference type="EMBL" id="BHXQ01000004">
    <property type="protein sequence ID" value="GCC52270.1"/>
    <property type="molecule type" value="Genomic_DNA"/>
</dbReference>
<evidence type="ECO:0008006" key="4">
    <source>
        <dbReference type="Google" id="ProtNLM"/>
    </source>
</evidence>
<sequence length="163" mass="17116">MRRWGLILLLIVACEEKTIQEEVFTGNEVVYNLQAGSAYTISGLLTLKEKTDGSTLVSIVLDGTEGDVQHPVHLHMGDLGEADAAIAALLTPVDAKTGKSETILKQLADESAVTYTELVQLSASIKIHLAEAGAGRDVILAGSNIGTAVSSNMNARLGIAVCK</sequence>
<reference evidence="2 3" key="1">
    <citation type="submission" date="2018-11" db="EMBL/GenBank/DDBJ databases">
        <title>Chryseotalea sanarue gen. nov., sp., nov., a member of the family Cytophagaceae, isolated from a brackish lake in Hamamatsu Japan.</title>
        <authorList>
            <person name="Maejima Y."/>
            <person name="Iino T."/>
            <person name="Muraguchi Y."/>
            <person name="Fukuda K."/>
            <person name="Ohkuma M."/>
            <person name="Moriuchi R."/>
            <person name="Dohra H."/>
            <person name="Kimbara K."/>
            <person name="Shintani M."/>
        </authorList>
    </citation>
    <scope>NUCLEOTIDE SEQUENCE [LARGE SCALE GENOMIC DNA]</scope>
    <source>
        <strain evidence="2 3">Ys</strain>
    </source>
</reference>
<evidence type="ECO:0000313" key="3">
    <source>
        <dbReference type="Proteomes" id="UP000288227"/>
    </source>
</evidence>
<dbReference type="OrthoDB" id="1451403at2"/>